<keyword evidence="6" id="KW-0472">Membrane</keyword>
<dbReference type="InterPro" id="IPR013568">
    <property type="entry name" value="SEFIR_dom"/>
</dbReference>
<evidence type="ECO:0000256" key="7">
    <source>
        <dbReference type="ARBA" id="ARBA00023170"/>
    </source>
</evidence>
<dbReference type="Pfam" id="PF08357">
    <property type="entry name" value="SEFIR"/>
    <property type="match status" value="1"/>
</dbReference>
<feature type="signal peptide" evidence="10">
    <location>
        <begin position="1"/>
        <end position="20"/>
    </location>
</feature>
<proteinExistence type="evidence at transcript level"/>
<sequence length="949" mass="100512">MAALKVPGVLLATLFAIACGAFSTAAAGVQQRRRLLLLHPLAATRPLGCSLMCGADGEERPVPVECRAWCRRRVNRSLPSEKETVAYTGTQACEPWTCGGGGGGDGGGRVAPCREAPGRPVDVRVAPVDVRKLVDIASDALVLTWRPNPSGVETLRGYQVNLQGLRGDFGYSKCEQILLDNPLTAADVDKEFVYDGFDYLQFGADYYITVDPVPFPASGEREFAAVEFTARSCEEVVGKGNNECMYDWFPKTVNVTQQGTDVNVTFDLAPPSFGVESYVVYAGVRPEACAAPAPPLGAALLACSPVSENKTAVRVPKDKNFTYGWVSLRNLQPGATYVIEVSLNSVDAQRKRAIFTVTHVSAPSPWSGPLRAIAITVPIVAAAAVATFLTLVCRSNTQAEGGYHEFTDDESSEVCSQFVGAVGERSRPKIFLCYSGRDGQKHTSAVLHLARFLQECAGCRVSVDLWEQLIISAEGKLDWLDRQINESDFILVVCSKGLKFFVDKRRRHRGAGGAHAGRGARRRSGQGLADLFIAAVPMIAEHLRRHRAPAGGADGERAGAGDRVLGVYFDYSSEQDAPAVLELPGTKFRLPEALPQLVERLHAGRDGETAAAEVTAAAPQQRQLDAEGLLRSAAAGRALADAVADVHSYIRQTPDWFQRQCTPPRAPGHVDATRPPPSSAASEREEEGAGPAGAIGWSHRRRGRDGMERISAERGCVQAPRAACGRATRGYGYGRAAARSGGGSAASRDLGACGGGGTPSVVVGGGGCRARAGGLLSVPVIRHSPRAEERDEDDDDEGSDAGAKGRHAGPGSAEARGGEAALASPLLPPRRDACGSPDRQALRLLRDSGIYEAPPSLTRGASLPSLAQGPSLPSLQHESALPLLAPEPGETDSTTGSISSSSGLGEEDPPIPKLLKQQQHQQPLKGAASEWEKLRLDMSAPSLSIAQQS</sequence>
<evidence type="ECO:0000313" key="12">
    <source>
        <dbReference type="EMBL" id="ALJ83304.1"/>
    </source>
</evidence>
<feature type="region of interest" description="Disordered" evidence="9">
    <location>
        <begin position="852"/>
        <end position="933"/>
    </location>
</feature>
<accession>A0A0P0I863</accession>
<reference evidence="12" key="2">
    <citation type="submission" date="2015-04" db="EMBL/GenBank/DDBJ databases">
        <authorList>
            <person name="Syromyatnikov M.Y."/>
            <person name="Popov V.N."/>
        </authorList>
    </citation>
    <scope>NUCLEOTIDE SEQUENCE</scope>
</reference>
<comment type="subcellular location">
    <subcellularLocation>
        <location evidence="1">Cell membrane</location>
        <topology evidence="1">Single-pass type I membrane protein</topology>
    </subcellularLocation>
</comment>
<feature type="domain" description="SEFIR" evidence="11">
    <location>
        <begin position="427"/>
        <end position="599"/>
    </location>
</feature>
<keyword evidence="2" id="KW-1003">Cell membrane</keyword>
<dbReference type="PROSITE" id="PS51257">
    <property type="entry name" value="PROKAR_LIPOPROTEIN"/>
    <property type="match status" value="1"/>
</dbReference>
<dbReference type="InterPro" id="IPR035897">
    <property type="entry name" value="Toll_tir_struct_dom_sf"/>
</dbReference>
<keyword evidence="3" id="KW-0812">Transmembrane</keyword>
<feature type="region of interest" description="Disordered" evidence="9">
    <location>
        <begin position="779"/>
        <end position="840"/>
    </location>
</feature>
<gene>
    <name evidence="12" type="primary">IL-17RD</name>
</gene>
<keyword evidence="8" id="KW-0325">Glycoprotein</keyword>
<dbReference type="PANTHER" id="PTHR15583">
    <property type="entry name" value="INTERLEUKIN-17 RECEPTOR"/>
    <property type="match status" value="1"/>
</dbReference>
<name>A0A0P0I863_LAMPL</name>
<dbReference type="AlphaFoldDB" id="A0A0P0I863"/>
<keyword evidence="7" id="KW-0675">Receptor</keyword>
<evidence type="ECO:0000256" key="8">
    <source>
        <dbReference type="ARBA" id="ARBA00023180"/>
    </source>
</evidence>
<evidence type="ECO:0000256" key="4">
    <source>
        <dbReference type="ARBA" id="ARBA00022729"/>
    </source>
</evidence>
<evidence type="ECO:0000256" key="2">
    <source>
        <dbReference type="ARBA" id="ARBA00022475"/>
    </source>
</evidence>
<dbReference type="SUPFAM" id="SSF52200">
    <property type="entry name" value="Toll/Interleukin receptor TIR domain"/>
    <property type="match status" value="1"/>
</dbReference>
<dbReference type="InterPro" id="IPR038683">
    <property type="entry name" value="IL17RA/B_FnIII-like_1_sf"/>
</dbReference>
<evidence type="ECO:0000256" key="9">
    <source>
        <dbReference type="SAM" id="MobiDB-lite"/>
    </source>
</evidence>
<evidence type="ECO:0000256" key="10">
    <source>
        <dbReference type="SAM" id="SignalP"/>
    </source>
</evidence>
<evidence type="ECO:0000256" key="1">
    <source>
        <dbReference type="ARBA" id="ARBA00004251"/>
    </source>
</evidence>
<feature type="chain" id="PRO_5006048849" evidence="10">
    <location>
        <begin position="21"/>
        <end position="949"/>
    </location>
</feature>
<feature type="compositionally biased region" description="Low complexity" evidence="9">
    <location>
        <begin position="913"/>
        <end position="925"/>
    </location>
</feature>
<dbReference type="InterPro" id="IPR031951">
    <property type="entry name" value="IL17R_D_N"/>
</dbReference>
<dbReference type="Gene3D" id="3.40.50.11530">
    <property type="match status" value="1"/>
</dbReference>
<feature type="compositionally biased region" description="Low complexity" evidence="9">
    <location>
        <begin position="891"/>
        <end position="904"/>
    </location>
</feature>
<dbReference type="InterPro" id="IPR039465">
    <property type="entry name" value="IL-17_rcpt-like"/>
</dbReference>
<dbReference type="GO" id="GO:0030368">
    <property type="term" value="F:interleukin-17 receptor activity"/>
    <property type="evidence" value="ECO:0007669"/>
    <property type="project" value="InterPro"/>
</dbReference>
<feature type="region of interest" description="Disordered" evidence="9">
    <location>
        <begin position="658"/>
        <end position="703"/>
    </location>
</feature>
<dbReference type="Gene3D" id="2.60.40.2160">
    <property type="entry name" value="Interleukin-17 receptor A/B, fibronectin-III-like domain 1"/>
    <property type="match status" value="1"/>
</dbReference>
<evidence type="ECO:0000256" key="5">
    <source>
        <dbReference type="ARBA" id="ARBA00022989"/>
    </source>
</evidence>
<dbReference type="GO" id="GO:0005886">
    <property type="term" value="C:plasma membrane"/>
    <property type="evidence" value="ECO:0007669"/>
    <property type="project" value="UniProtKB-SubCell"/>
</dbReference>
<organism evidence="12">
    <name type="scientific">Lampetra planeri</name>
    <name type="common">Brook lamprey</name>
    <name type="synonym">Petromyzon planeri</name>
    <dbReference type="NCBI Taxonomy" id="7750"/>
    <lineage>
        <taxon>Eukaryota</taxon>
        <taxon>Metazoa</taxon>
        <taxon>Chordata</taxon>
        <taxon>Craniata</taxon>
        <taxon>Vertebrata</taxon>
        <taxon>Cyclostomata</taxon>
        <taxon>Hyperoartia</taxon>
        <taxon>Petromyzontiformes</taxon>
        <taxon>Petromyzontidae</taxon>
        <taxon>Lampetra</taxon>
    </lineage>
</organism>
<reference evidence="12" key="1">
    <citation type="journal article" date="2015" name="J. Immunol.">
        <title>Characterization of Lamprey IL-17 Family Members and Their Receptors.</title>
        <authorList>
            <person name="Han Q."/>
            <person name="Das S."/>
            <person name="Hirano M."/>
            <person name="Holland S.J."/>
            <person name="McCurley N."/>
            <person name="Guo P."/>
            <person name="Rosenberg C.S."/>
            <person name="Boehm T."/>
            <person name="Cooper M.D."/>
        </authorList>
    </citation>
    <scope>NUCLEOTIDE SEQUENCE</scope>
</reference>
<feature type="compositionally biased region" description="Acidic residues" evidence="9">
    <location>
        <begin position="790"/>
        <end position="799"/>
    </location>
</feature>
<dbReference type="PANTHER" id="PTHR15583:SF23">
    <property type="entry name" value="INTERLEUKIN-17 RECEPTOR D-LIKE"/>
    <property type="match status" value="1"/>
</dbReference>
<evidence type="ECO:0000256" key="3">
    <source>
        <dbReference type="ARBA" id="ARBA00022692"/>
    </source>
</evidence>
<keyword evidence="5" id="KW-1133">Transmembrane helix</keyword>
<keyword evidence="4 10" id="KW-0732">Signal</keyword>
<dbReference type="EMBL" id="KR059955">
    <property type="protein sequence ID" value="ALJ83304.1"/>
    <property type="molecule type" value="mRNA"/>
</dbReference>
<dbReference type="PROSITE" id="PS51534">
    <property type="entry name" value="SEFIR"/>
    <property type="match status" value="1"/>
</dbReference>
<evidence type="ECO:0000256" key="6">
    <source>
        <dbReference type="ARBA" id="ARBA00023136"/>
    </source>
</evidence>
<dbReference type="Pfam" id="PF16742">
    <property type="entry name" value="IL17R_D_N"/>
    <property type="match status" value="1"/>
</dbReference>
<evidence type="ECO:0000259" key="11">
    <source>
        <dbReference type="PROSITE" id="PS51534"/>
    </source>
</evidence>
<protein>
    <submittedName>
        <fullName evidence="12">IL-17RD</fullName>
    </submittedName>
</protein>